<dbReference type="InterPro" id="IPR002826">
    <property type="entry name" value="MptE-like"/>
</dbReference>
<sequence>MDELKKELAELEKRLDKAKAQQEQQRAFEQESQRRFDNNLLAFKRFFPEIYESICSYTPSDDFRVFVTPTGEGNYIPKGQSVPIYSEEPIAQSRRQVERNVANPVFGRSSLYGKPDEATKTDERLHMRYMCKLAEAINQFDHKNEPKLDKLPEHYPTCIVFGIGLGYHLPILFEQHQFDYIFLCEPDFETFYASLYCTDWCSLMEKVDVESGCLFIQVGIPYETFFNVLRTTYQKIGAFSLISSFCYQHTPVDEVNKLIKEFFNNFYQVQFGYGFYNDALTGLAHGIRNVEKPANFLLRTRVNRRVLSDIPVFIIGNGPSLDQAASVIKENANEAIILAAGSAFQSLLKLGIQPDFHVLVERPKITYDVVCDTLPEDIVAKTNLLAVDVIYPDVLDKYEWAGLGLKGPEAATVFIQQQYLRESGALMASLPNAAPLVANTALSFAYMMGFQEIYLFGVDNGYPADGDSHSQFSIYKDVNFSDRFNLDTNAEFELPGNLGGTVKATKLLAIARQQMASLLKDASTLDVYNVGQGAAIEGATPLTEEDVLCLPAKESKDTIIERIKQSFFVQLKEDDLEQSVGVEEFTSLCDYLLSIGEESYSSRQEANDILKRQSRVVFAYQGSKYSHLFHIIKGTLLYFHCPLISMLYLFKDEKRSLEYFNACFPVWQECIRAMRDDFAINWKTKCGHSWEVSQYQKRLNEEARAASKG</sequence>
<organism evidence="4 5">
    <name type="scientific">Saliniradius amylolyticus</name>
    <dbReference type="NCBI Taxonomy" id="2183582"/>
    <lineage>
        <taxon>Bacteria</taxon>
        <taxon>Pseudomonadati</taxon>
        <taxon>Pseudomonadota</taxon>
        <taxon>Gammaproteobacteria</taxon>
        <taxon>Alteromonadales</taxon>
        <taxon>Alteromonadaceae</taxon>
        <taxon>Saliniradius</taxon>
    </lineage>
</organism>
<dbReference type="Pfam" id="PF01973">
    <property type="entry name" value="MptE-like"/>
    <property type="match status" value="1"/>
</dbReference>
<keyword evidence="1" id="KW-0175">Coiled coil</keyword>
<evidence type="ECO:0000259" key="2">
    <source>
        <dbReference type="Pfam" id="PF01973"/>
    </source>
</evidence>
<evidence type="ECO:0000313" key="5">
    <source>
        <dbReference type="Proteomes" id="UP000245728"/>
    </source>
</evidence>
<dbReference type="KEGG" id="salh:HMF8227_01142"/>
<dbReference type="PANTHER" id="PTHR41786">
    <property type="entry name" value="MOTILITY ACCESSORY FACTOR MAF"/>
    <property type="match status" value="1"/>
</dbReference>
<gene>
    <name evidence="4" type="ORF">HMF8227_01142</name>
</gene>
<feature type="domain" description="Glycosyltransferase Maf N-terminal" evidence="3">
    <location>
        <begin position="35"/>
        <end position="267"/>
    </location>
</feature>
<accession>A0A2S2E1V5</accession>
<dbReference type="RefSeq" id="WP_109339249.1">
    <property type="nucleotide sequence ID" value="NZ_CP029347.1"/>
</dbReference>
<keyword evidence="5" id="KW-1185">Reference proteome</keyword>
<evidence type="ECO:0000256" key="1">
    <source>
        <dbReference type="SAM" id="Coils"/>
    </source>
</evidence>
<dbReference type="Pfam" id="PF20157">
    <property type="entry name" value="Maf_flag10_N"/>
    <property type="match status" value="1"/>
</dbReference>
<name>A0A2S2E1V5_9ALTE</name>
<dbReference type="AlphaFoldDB" id="A0A2S2E1V5"/>
<protein>
    <submittedName>
        <fullName evidence="4">Uncharacterized protein</fullName>
    </submittedName>
</protein>
<evidence type="ECO:0000313" key="4">
    <source>
        <dbReference type="EMBL" id="AWL11623.1"/>
    </source>
</evidence>
<feature type="domain" description="6-hydroxymethylpterin diphosphokinase MptE-like" evidence="2">
    <location>
        <begin position="293"/>
        <end position="463"/>
    </location>
</feature>
<dbReference type="Gene3D" id="3.90.1480.10">
    <property type="entry name" value="Alpha-2,3-sialyltransferase"/>
    <property type="match status" value="1"/>
</dbReference>
<dbReference type="InterPro" id="IPR045376">
    <property type="entry name" value="Maf_N"/>
</dbReference>
<dbReference type="Proteomes" id="UP000245728">
    <property type="component" value="Chromosome"/>
</dbReference>
<dbReference type="PANTHER" id="PTHR41786:SF1">
    <property type="entry name" value="6-HYDROXYMETHYLPTERIN DIPHOSPHOKINASE MPTE-LIKE DOMAIN-CONTAINING PROTEIN"/>
    <property type="match status" value="1"/>
</dbReference>
<evidence type="ECO:0000259" key="3">
    <source>
        <dbReference type="Pfam" id="PF20157"/>
    </source>
</evidence>
<dbReference type="OrthoDB" id="7254531at2"/>
<dbReference type="EMBL" id="CP029347">
    <property type="protein sequence ID" value="AWL11623.1"/>
    <property type="molecule type" value="Genomic_DNA"/>
</dbReference>
<reference evidence="4 5" key="1">
    <citation type="submission" date="2018-05" db="EMBL/GenBank/DDBJ databases">
        <title>Salinimonas sp. HMF8227 Genome sequencing and assembly.</title>
        <authorList>
            <person name="Kang H."/>
            <person name="Kang J."/>
            <person name="Cha I."/>
            <person name="Kim H."/>
            <person name="Joh K."/>
        </authorList>
    </citation>
    <scope>NUCLEOTIDE SEQUENCE [LARGE SCALE GENOMIC DNA]</scope>
    <source>
        <strain evidence="4 5">HMF8227</strain>
    </source>
</reference>
<proteinExistence type="predicted"/>
<feature type="coiled-coil region" evidence="1">
    <location>
        <begin position="1"/>
        <end position="28"/>
    </location>
</feature>